<comment type="caution">
    <text evidence="2">The sequence shown here is derived from an EMBL/GenBank/DDBJ whole genome shotgun (WGS) entry which is preliminary data.</text>
</comment>
<sequence length="185" mass="21051">MSTNLQNHRMSESVFPESKQARMENEPQQSVQMRRRSSIDPMTEYGEDYTKPNYEMTSPYGSQPPYAQMQHRQYESGRQFDPYGGVPNMWPPSYGLESRIFSLFPRRNFFAGPQTYHPFGPFTNNYNNPNIYGGFQQGGMPGMGFGGGGYGPFGRLTQGSSLLSNIQNYKDRMNNMNAAGTEQNM</sequence>
<evidence type="ECO:0000313" key="2">
    <source>
        <dbReference type="EMBL" id="KAJ6224596.1"/>
    </source>
</evidence>
<name>A0A9Q0MEP7_BLOTA</name>
<dbReference type="AlphaFoldDB" id="A0A9Q0MEP7"/>
<proteinExistence type="predicted"/>
<organism evidence="2 3">
    <name type="scientific">Blomia tropicalis</name>
    <name type="common">Mite</name>
    <dbReference type="NCBI Taxonomy" id="40697"/>
    <lineage>
        <taxon>Eukaryota</taxon>
        <taxon>Metazoa</taxon>
        <taxon>Ecdysozoa</taxon>
        <taxon>Arthropoda</taxon>
        <taxon>Chelicerata</taxon>
        <taxon>Arachnida</taxon>
        <taxon>Acari</taxon>
        <taxon>Acariformes</taxon>
        <taxon>Sarcoptiformes</taxon>
        <taxon>Astigmata</taxon>
        <taxon>Glycyphagoidea</taxon>
        <taxon>Echimyopodidae</taxon>
        <taxon>Blomia</taxon>
    </lineage>
</organism>
<dbReference type="Proteomes" id="UP001142055">
    <property type="component" value="Chromosome 1"/>
</dbReference>
<evidence type="ECO:0000256" key="1">
    <source>
        <dbReference type="SAM" id="MobiDB-lite"/>
    </source>
</evidence>
<dbReference type="EMBL" id="JAPWDV010000001">
    <property type="protein sequence ID" value="KAJ6224596.1"/>
    <property type="molecule type" value="Genomic_DNA"/>
</dbReference>
<feature type="region of interest" description="Disordered" evidence="1">
    <location>
        <begin position="1"/>
        <end position="52"/>
    </location>
</feature>
<accession>A0A9Q0MEP7</accession>
<evidence type="ECO:0000313" key="3">
    <source>
        <dbReference type="Proteomes" id="UP001142055"/>
    </source>
</evidence>
<gene>
    <name evidence="2" type="ORF">RDWZM_003141</name>
</gene>
<reference evidence="2" key="1">
    <citation type="submission" date="2022-12" db="EMBL/GenBank/DDBJ databases">
        <title>Genome assemblies of Blomia tropicalis.</title>
        <authorList>
            <person name="Cui Y."/>
        </authorList>
    </citation>
    <scope>NUCLEOTIDE SEQUENCE</scope>
    <source>
        <tissue evidence="2">Adult mites</tissue>
    </source>
</reference>
<keyword evidence="3" id="KW-1185">Reference proteome</keyword>
<protein>
    <submittedName>
        <fullName evidence="2">Uncharacterized protein</fullName>
    </submittedName>
</protein>